<evidence type="ECO:0000256" key="5">
    <source>
        <dbReference type="PIRSR" id="PIRSR600888-1"/>
    </source>
</evidence>
<comment type="subunit">
    <text evidence="7">Homodimer.</text>
</comment>
<protein>
    <recommendedName>
        <fullName evidence="4 7">dTDP-4-dehydrorhamnose 3,5-epimerase</fullName>
        <ecNumber evidence="3 7">5.1.3.13</ecNumber>
    </recommendedName>
    <alternativeName>
        <fullName evidence="7">Thymidine diphospho-4-keto-rhamnose 3,5-epimerase</fullName>
    </alternativeName>
</protein>
<dbReference type="GO" id="GO:0019305">
    <property type="term" value="P:dTDP-rhamnose biosynthetic process"/>
    <property type="evidence" value="ECO:0007669"/>
    <property type="project" value="UniProtKB-UniRule"/>
</dbReference>
<keyword evidence="7 8" id="KW-0413">Isomerase</keyword>
<dbReference type="AlphaFoldDB" id="A0A1X7ACU0"/>
<dbReference type="PANTHER" id="PTHR21047">
    <property type="entry name" value="DTDP-6-DEOXY-D-GLUCOSE-3,5 EPIMERASE"/>
    <property type="match status" value="1"/>
</dbReference>
<sequence length="187" mass="21083">MDLLIEKTELDGVICITPPRFGDDRGYFSETWNQERFVQAGLPRDFSQDNHSFSSHLNTLRGLHYQAPPYAQGKLVRCGRGRIWDVAVDIRKNSKTYGAWTATELSFENRKQIWIPAGFLHGFLTLEDETEVFYKCTHPYVPAADGVIAWDSCGIDWPLAGAPIVSEKDGSAVAFSDFSSPFEPELF</sequence>
<feature type="site" description="Participates in a stacking interaction with the thymidine ring of dTDP-4-oxo-6-deoxyglucose" evidence="6">
    <location>
        <position position="140"/>
    </location>
</feature>
<dbReference type="InterPro" id="IPR011051">
    <property type="entry name" value="RmlC_Cupin_sf"/>
</dbReference>
<evidence type="ECO:0000256" key="7">
    <source>
        <dbReference type="RuleBase" id="RU364069"/>
    </source>
</evidence>
<comment type="catalytic activity">
    <reaction evidence="1 7">
        <text>dTDP-4-dehydro-6-deoxy-alpha-D-glucose = dTDP-4-dehydro-beta-L-rhamnose</text>
        <dbReference type="Rhea" id="RHEA:16969"/>
        <dbReference type="ChEBI" id="CHEBI:57649"/>
        <dbReference type="ChEBI" id="CHEBI:62830"/>
        <dbReference type="EC" id="5.1.3.13"/>
    </reaction>
</comment>
<dbReference type="OrthoDB" id="9800680at2"/>
<dbReference type="GO" id="GO:0000271">
    <property type="term" value="P:polysaccharide biosynthetic process"/>
    <property type="evidence" value="ECO:0007669"/>
    <property type="project" value="TreeGrafter"/>
</dbReference>
<dbReference type="Gene3D" id="2.60.120.10">
    <property type="entry name" value="Jelly Rolls"/>
    <property type="match status" value="1"/>
</dbReference>
<organism evidence="8 9">
    <name type="scientific">Ruegeria meonggei</name>
    <dbReference type="NCBI Taxonomy" id="1446476"/>
    <lineage>
        <taxon>Bacteria</taxon>
        <taxon>Pseudomonadati</taxon>
        <taxon>Pseudomonadota</taxon>
        <taxon>Alphaproteobacteria</taxon>
        <taxon>Rhodobacterales</taxon>
        <taxon>Roseobacteraceae</taxon>
        <taxon>Ruegeria</taxon>
    </lineage>
</organism>
<comment type="pathway">
    <text evidence="7">Carbohydrate biosynthesis; dTDP-L-rhamnose biosynthesis.</text>
</comment>
<evidence type="ECO:0000256" key="2">
    <source>
        <dbReference type="ARBA" id="ARBA00001997"/>
    </source>
</evidence>
<feature type="active site" description="Proton donor" evidence="5">
    <location>
        <position position="134"/>
    </location>
</feature>
<feature type="active site" description="Proton acceptor" evidence="5">
    <location>
        <position position="64"/>
    </location>
</feature>
<comment type="similarity">
    <text evidence="7">Belongs to the dTDP-4-dehydrorhamnose 3,5-epimerase family.</text>
</comment>
<evidence type="ECO:0000256" key="3">
    <source>
        <dbReference type="ARBA" id="ARBA00012098"/>
    </source>
</evidence>
<dbReference type="CDD" id="cd00438">
    <property type="entry name" value="cupin_RmlC"/>
    <property type="match status" value="1"/>
</dbReference>
<evidence type="ECO:0000256" key="1">
    <source>
        <dbReference type="ARBA" id="ARBA00001298"/>
    </source>
</evidence>
<dbReference type="EC" id="5.1.3.13" evidence="3 7"/>
<evidence type="ECO:0000313" key="9">
    <source>
        <dbReference type="Proteomes" id="UP000193778"/>
    </source>
</evidence>
<reference evidence="9" key="1">
    <citation type="submission" date="2017-03" db="EMBL/GenBank/DDBJ databases">
        <authorList>
            <person name="Rodrigo-Torres L."/>
            <person name="Arahal R.D."/>
            <person name="Lucena T."/>
        </authorList>
    </citation>
    <scope>NUCLEOTIDE SEQUENCE [LARGE SCALE GENOMIC DNA]</scope>
    <source>
        <strain evidence="9">CECT 8411</strain>
    </source>
</reference>
<evidence type="ECO:0000256" key="6">
    <source>
        <dbReference type="PIRSR" id="PIRSR600888-3"/>
    </source>
</evidence>
<proteinExistence type="inferred from homology"/>
<dbReference type="SUPFAM" id="SSF51182">
    <property type="entry name" value="RmlC-like cupins"/>
    <property type="match status" value="1"/>
</dbReference>
<accession>A0A1X7ACU0</accession>
<dbReference type="EMBL" id="FWFP01000017">
    <property type="protein sequence ID" value="SLN75841.1"/>
    <property type="molecule type" value="Genomic_DNA"/>
</dbReference>
<dbReference type="GO" id="GO:0008830">
    <property type="term" value="F:dTDP-4-dehydrorhamnose 3,5-epimerase activity"/>
    <property type="evidence" value="ECO:0007669"/>
    <property type="project" value="UniProtKB-UniRule"/>
</dbReference>
<dbReference type="NCBIfam" id="TIGR01221">
    <property type="entry name" value="rmlC"/>
    <property type="match status" value="1"/>
</dbReference>
<evidence type="ECO:0000256" key="4">
    <source>
        <dbReference type="ARBA" id="ARBA00019595"/>
    </source>
</evidence>
<name>A0A1X7ACU0_9RHOB</name>
<comment type="function">
    <text evidence="2 7">Catalyzes the epimerization of the C3' and C5'positions of dTDP-6-deoxy-D-xylo-4-hexulose, forming dTDP-6-deoxy-L-lyxo-4-hexulose.</text>
</comment>
<gene>
    <name evidence="8" type="primary">rfbC</name>
    <name evidence="8" type="ORF">RUM8411_04276</name>
</gene>
<dbReference type="RefSeq" id="WP_143534958.1">
    <property type="nucleotide sequence ID" value="NZ_FWFP01000017.1"/>
</dbReference>
<dbReference type="InterPro" id="IPR000888">
    <property type="entry name" value="RmlC-like"/>
</dbReference>
<dbReference type="Pfam" id="PF00908">
    <property type="entry name" value="dTDP_sugar_isom"/>
    <property type="match status" value="1"/>
</dbReference>
<dbReference type="InterPro" id="IPR014710">
    <property type="entry name" value="RmlC-like_jellyroll"/>
</dbReference>
<dbReference type="GO" id="GO:0005829">
    <property type="term" value="C:cytosol"/>
    <property type="evidence" value="ECO:0007669"/>
    <property type="project" value="TreeGrafter"/>
</dbReference>
<keyword evidence="9" id="KW-1185">Reference proteome</keyword>
<dbReference type="Proteomes" id="UP000193778">
    <property type="component" value="Unassembled WGS sequence"/>
</dbReference>
<dbReference type="UniPathway" id="UPA00124"/>
<dbReference type="PANTHER" id="PTHR21047:SF2">
    <property type="entry name" value="THYMIDINE DIPHOSPHO-4-KETO-RHAMNOSE 3,5-EPIMERASE"/>
    <property type="match status" value="1"/>
</dbReference>
<evidence type="ECO:0000313" key="8">
    <source>
        <dbReference type="EMBL" id="SLN75841.1"/>
    </source>
</evidence>